<organism evidence="5">
    <name type="scientific">Ganoderma boninense</name>
    <dbReference type="NCBI Taxonomy" id="34458"/>
    <lineage>
        <taxon>Eukaryota</taxon>
        <taxon>Fungi</taxon>
        <taxon>Dikarya</taxon>
        <taxon>Basidiomycota</taxon>
        <taxon>Agaricomycotina</taxon>
        <taxon>Agaricomycetes</taxon>
        <taxon>Polyporales</taxon>
        <taxon>Polyporaceae</taxon>
        <taxon>Ganoderma</taxon>
    </lineage>
</organism>
<evidence type="ECO:0000256" key="3">
    <source>
        <dbReference type="PIRSR" id="PIRSR000097-3"/>
    </source>
</evidence>
<evidence type="ECO:0000256" key="2">
    <source>
        <dbReference type="PIRSR" id="PIRSR000097-2"/>
    </source>
</evidence>
<evidence type="ECO:0000313" key="5">
    <source>
        <dbReference type="EMBL" id="VWO95509.1"/>
    </source>
</evidence>
<evidence type="ECO:0000259" key="4">
    <source>
        <dbReference type="Pfam" id="PF00248"/>
    </source>
</evidence>
<dbReference type="PRINTS" id="PR00069">
    <property type="entry name" value="ALDKETRDTASE"/>
</dbReference>
<dbReference type="PANTHER" id="PTHR43827">
    <property type="entry name" value="2,5-DIKETO-D-GLUCONIC ACID REDUCTASE"/>
    <property type="match status" value="1"/>
</dbReference>
<dbReference type="PANTHER" id="PTHR43827:SF13">
    <property type="entry name" value="ALDO_KETO REDUCTASE FAMILY PROTEIN"/>
    <property type="match status" value="1"/>
</dbReference>
<sequence>MYGNEAEVGEAVRESGVPRSHVYITSKIQNEEHGYETTLAAVDDSLKTFGFGYIDFMLIHGAKSDKDTRLATWKALVEAKAAGKVRSIGVSNYGVKHLEEIRQPGLELPDINQIELQPLNQQKEIVKFCRAHEIFVVAYAPLMRARWDISEILNVAKKHKKTPAQILVRWSLQRGFAPLPKSADPTRVVGNADVYDFELSGEDMAAIDSLDRGRDGAITWNPVDVE</sequence>
<name>A0A5K1JUN9_9APHY</name>
<dbReference type="InterPro" id="IPR018170">
    <property type="entry name" value="Aldo/ket_reductase_CS"/>
</dbReference>
<feature type="site" description="Lowers pKa of active site Tyr" evidence="3">
    <location>
        <position position="27"/>
    </location>
</feature>
<dbReference type="EMBL" id="LR724889">
    <property type="protein sequence ID" value="VWO95509.1"/>
    <property type="molecule type" value="Genomic_DNA"/>
</dbReference>
<dbReference type="InterPro" id="IPR020471">
    <property type="entry name" value="AKR"/>
</dbReference>
<protein>
    <submittedName>
        <fullName evidence="5">Alcohol dehydrogenase 1</fullName>
    </submittedName>
</protein>
<feature type="binding site" evidence="2">
    <location>
        <position position="60"/>
    </location>
    <ligand>
        <name>substrate</name>
    </ligand>
</feature>
<reference evidence="5" key="1">
    <citation type="submission" date="2019-10" db="EMBL/GenBank/DDBJ databases">
        <authorList>
            <person name="Nor Muhammad N."/>
        </authorList>
    </citation>
    <scope>NUCLEOTIDE SEQUENCE</scope>
</reference>
<accession>A0A5K1JUN9</accession>
<dbReference type="InterPro" id="IPR036812">
    <property type="entry name" value="NAD(P)_OxRdtase_dom_sf"/>
</dbReference>
<dbReference type="GO" id="GO:0016491">
    <property type="term" value="F:oxidoreductase activity"/>
    <property type="evidence" value="ECO:0007669"/>
    <property type="project" value="InterPro"/>
</dbReference>
<feature type="domain" description="NADP-dependent oxidoreductase" evidence="4">
    <location>
        <begin position="2"/>
        <end position="211"/>
    </location>
</feature>
<dbReference type="Pfam" id="PF00248">
    <property type="entry name" value="Aldo_ket_red"/>
    <property type="match status" value="1"/>
</dbReference>
<dbReference type="SUPFAM" id="SSF51430">
    <property type="entry name" value="NAD(P)-linked oxidoreductase"/>
    <property type="match status" value="1"/>
</dbReference>
<gene>
    <name evidence="5" type="primary">G4MS58</name>
</gene>
<evidence type="ECO:0000256" key="1">
    <source>
        <dbReference type="PIRSR" id="PIRSR000097-1"/>
    </source>
</evidence>
<proteinExistence type="predicted"/>
<dbReference type="InterPro" id="IPR023210">
    <property type="entry name" value="NADP_OxRdtase_dom"/>
</dbReference>
<dbReference type="AlphaFoldDB" id="A0A5K1JUN9"/>
<dbReference type="PROSITE" id="PS00062">
    <property type="entry name" value="ALDOKETO_REDUCTASE_2"/>
    <property type="match status" value="1"/>
</dbReference>
<dbReference type="Gene3D" id="3.20.20.100">
    <property type="entry name" value="NADP-dependent oxidoreductase domain"/>
    <property type="match status" value="1"/>
</dbReference>
<dbReference type="PIRSF" id="PIRSF000097">
    <property type="entry name" value="AKR"/>
    <property type="match status" value="1"/>
</dbReference>
<feature type="active site" description="Proton donor" evidence="1">
    <location>
        <position position="2"/>
    </location>
</feature>
<dbReference type="CDD" id="cd19071">
    <property type="entry name" value="AKR_AKR1-5-like"/>
    <property type="match status" value="1"/>
</dbReference>